<name>A0A6J6JV94_9ZZZZ</name>
<proteinExistence type="predicted"/>
<evidence type="ECO:0000313" key="1">
    <source>
        <dbReference type="EMBL" id="CAB4640255.1"/>
    </source>
</evidence>
<sequence length="193" mass="21270">MTKRLDLAMLSEHDGLRQPRRVFERPTHESVVLNATTVVGEDADTRCSEFGHRRQRIAFAADRDRPRGTNIAQARSDSCIENLANDRNRIDGWFGVRHSDNCGVAAERRRPTASFNRFGFFATRLAQVSMDVDKPRSNHASGGIDGRGIVQTEFVEIECSSDCSDCPVGSHRDIGNSFAGAVDNETAGDDPSC</sequence>
<accession>A0A6J6JV94</accession>
<dbReference type="AlphaFoldDB" id="A0A6J6JV94"/>
<organism evidence="1">
    <name type="scientific">freshwater metagenome</name>
    <dbReference type="NCBI Taxonomy" id="449393"/>
    <lineage>
        <taxon>unclassified sequences</taxon>
        <taxon>metagenomes</taxon>
        <taxon>ecological metagenomes</taxon>
    </lineage>
</organism>
<protein>
    <submittedName>
        <fullName evidence="1">Unannotated protein</fullName>
    </submittedName>
</protein>
<reference evidence="1" key="1">
    <citation type="submission" date="2020-05" db="EMBL/GenBank/DDBJ databases">
        <authorList>
            <person name="Chiriac C."/>
            <person name="Salcher M."/>
            <person name="Ghai R."/>
            <person name="Kavagutti S V."/>
        </authorList>
    </citation>
    <scope>NUCLEOTIDE SEQUENCE</scope>
</reference>
<dbReference type="EMBL" id="CAEZVK010000177">
    <property type="protein sequence ID" value="CAB4640255.1"/>
    <property type="molecule type" value="Genomic_DNA"/>
</dbReference>
<gene>
    <name evidence="1" type="ORF">UFOPK2000_01330</name>
</gene>